<name>A0A1X7TTY5_AMPQE</name>
<dbReference type="InParanoid" id="A0A1X7TTY5"/>
<sequence>MQTTRMKRNRHVRNIASRYIEKAQKHNCPHPKNDVSLSRPHEGRDLTES</sequence>
<evidence type="ECO:0000256" key="1">
    <source>
        <dbReference type="SAM" id="MobiDB-lite"/>
    </source>
</evidence>
<protein>
    <submittedName>
        <fullName evidence="2">Uncharacterized protein</fullName>
    </submittedName>
</protein>
<feature type="region of interest" description="Disordered" evidence="1">
    <location>
        <begin position="20"/>
        <end position="49"/>
    </location>
</feature>
<feature type="compositionally biased region" description="Basic and acidic residues" evidence="1">
    <location>
        <begin position="39"/>
        <end position="49"/>
    </location>
</feature>
<accession>A0A1X7TTY5</accession>
<organism evidence="2">
    <name type="scientific">Amphimedon queenslandica</name>
    <name type="common">Sponge</name>
    <dbReference type="NCBI Taxonomy" id="400682"/>
    <lineage>
        <taxon>Eukaryota</taxon>
        <taxon>Metazoa</taxon>
        <taxon>Porifera</taxon>
        <taxon>Demospongiae</taxon>
        <taxon>Heteroscleromorpha</taxon>
        <taxon>Haplosclerida</taxon>
        <taxon>Niphatidae</taxon>
        <taxon>Amphimedon</taxon>
    </lineage>
</organism>
<evidence type="ECO:0000313" key="2">
    <source>
        <dbReference type="EnsemblMetazoa" id="Aqu2.1.18500_001"/>
    </source>
</evidence>
<reference evidence="2" key="1">
    <citation type="submission" date="2017-05" db="UniProtKB">
        <authorList>
            <consortium name="EnsemblMetazoa"/>
        </authorList>
    </citation>
    <scope>IDENTIFICATION</scope>
</reference>
<dbReference type="AlphaFoldDB" id="A0A1X7TTY5"/>
<dbReference type="EnsemblMetazoa" id="Aqu2.1.18500_001">
    <property type="protein sequence ID" value="Aqu2.1.18500_001"/>
    <property type="gene ID" value="Aqu2.1.18500"/>
</dbReference>
<proteinExistence type="predicted"/>